<dbReference type="AlphaFoldDB" id="A0A562LQF6"/>
<dbReference type="RefSeq" id="WP_167520256.1">
    <property type="nucleotide sequence ID" value="NZ_CP088014.1"/>
</dbReference>
<keyword evidence="1" id="KW-0489">Methyltransferase</keyword>
<dbReference type="Gene3D" id="3.40.50.150">
    <property type="entry name" value="Vaccinia Virus protein VP39"/>
    <property type="match status" value="1"/>
</dbReference>
<accession>A0A562LQF6</accession>
<dbReference type="Proteomes" id="UP000317176">
    <property type="component" value="Unassembled WGS sequence"/>
</dbReference>
<comment type="caution">
    <text evidence="1">The sequence shown here is derived from an EMBL/GenBank/DDBJ whole genome shotgun (WGS) entry which is preliminary data.</text>
</comment>
<reference evidence="1 2" key="1">
    <citation type="journal article" date="2015" name="Stand. Genomic Sci.">
        <title>Genomic Encyclopedia of Bacterial and Archaeal Type Strains, Phase III: the genomes of soil and plant-associated and newly described type strains.</title>
        <authorList>
            <person name="Whitman W.B."/>
            <person name="Woyke T."/>
            <person name="Klenk H.P."/>
            <person name="Zhou Y."/>
            <person name="Lilburn T.G."/>
            <person name="Beck B.J."/>
            <person name="De Vos P."/>
            <person name="Vandamme P."/>
            <person name="Eisen J.A."/>
            <person name="Garrity G."/>
            <person name="Hugenholtz P."/>
            <person name="Kyrpides N.C."/>
        </authorList>
    </citation>
    <scope>NUCLEOTIDE SEQUENCE [LARGE SCALE GENOMIC DNA]</scope>
    <source>
        <strain evidence="1 2">CGMCC 1.10947</strain>
    </source>
</reference>
<proteinExistence type="predicted"/>
<evidence type="ECO:0000313" key="1">
    <source>
        <dbReference type="EMBL" id="TWI09871.1"/>
    </source>
</evidence>
<evidence type="ECO:0000313" key="2">
    <source>
        <dbReference type="Proteomes" id="UP000317176"/>
    </source>
</evidence>
<dbReference type="InterPro" id="IPR029063">
    <property type="entry name" value="SAM-dependent_MTases_sf"/>
</dbReference>
<dbReference type="GO" id="GO:0008168">
    <property type="term" value="F:methyltransferase activity"/>
    <property type="evidence" value="ECO:0007669"/>
    <property type="project" value="UniProtKB-KW"/>
</dbReference>
<dbReference type="EMBL" id="VLKL01000002">
    <property type="protein sequence ID" value="TWI09871.1"/>
    <property type="molecule type" value="Genomic_DNA"/>
</dbReference>
<gene>
    <name evidence="1" type="ORF">IQ17_00951</name>
</gene>
<dbReference type="GO" id="GO:0032259">
    <property type="term" value="P:methylation"/>
    <property type="evidence" value="ECO:0007669"/>
    <property type="project" value="UniProtKB-KW"/>
</dbReference>
<protein>
    <submittedName>
        <fullName evidence="1">Methyltransferase family protein</fullName>
    </submittedName>
</protein>
<organism evidence="1 2">
    <name type="scientific">Bradyrhizobium daqingense</name>
    <dbReference type="NCBI Taxonomy" id="993502"/>
    <lineage>
        <taxon>Bacteria</taxon>
        <taxon>Pseudomonadati</taxon>
        <taxon>Pseudomonadota</taxon>
        <taxon>Alphaproteobacteria</taxon>
        <taxon>Hyphomicrobiales</taxon>
        <taxon>Nitrobacteraceae</taxon>
        <taxon>Bradyrhizobium</taxon>
    </lineage>
</organism>
<dbReference type="SUPFAM" id="SSF53335">
    <property type="entry name" value="S-adenosyl-L-methionine-dependent methyltransferases"/>
    <property type="match status" value="1"/>
</dbReference>
<dbReference type="Pfam" id="PF13489">
    <property type="entry name" value="Methyltransf_23"/>
    <property type="match status" value="1"/>
</dbReference>
<name>A0A562LQF6_9BRAD</name>
<sequence length="301" mass="34295">MHWQAKARAFTVLSAIPFGEGLHYALQRYVTRRLPRPEKQIRSIHTFAQQLLRTYSEYGIRPLQASTFFEFGAGRDLIIPLAFSAHGVKRFITVDIERLSKLDLIRSNAAIISKASGSDRPGIASWDDLDRFWNIEYRAPADARATGLPANSIDCAVSVETLEHIPKADIAAILKELRRILRPDGVALMQIDYGDHFKGFDPAISAFNFLTYSDEEWCPFQSRFQYVNRLRHSEYLQLFKEAGFEILSDRPDCRSPEPEIMARLAPQFRQFSERDLFTLGSLIVARPADQGKDAERTRANG</sequence>
<keyword evidence="2" id="KW-1185">Reference proteome</keyword>
<keyword evidence="1" id="KW-0808">Transferase</keyword>